<dbReference type="KEGG" id="kuy:FY550_06160"/>
<dbReference type="OrthoDB" id="378654at2"/>
<dbReference type="Proteomes" id="UP000322553">
    <property type="component" value="Chromosome"/>
</dbReference>
<organism evidence="1 2">
    <name type="scientific">Kushneria phosphatilytica</name>
    <dbReference type="NCBI Taxonomy" id="657387"/>
    <lineage>
        <taxon>Bacteria</taxon>
        <taxon>Pseudomonadati</taxon>
        <taxon>Pseudomonadota</taxon>
        <taxon>Gammaproteobacteria</taxon>
        <taxon>Oceanospirillales</taxon>
        <taxon>Halomonadaceae</taxon>
        <taxon>Kushneria</taxon>
    </lineage>
</organism>
<dbReference type="EMBL" id="CP043420">
    <property type="protein sequence ID" value="QEL10744.1"/>
    <property type="molecule type" value="Genomic_DNA"/>
</dbReference>
<evidence type="ECO:0000313" key="2">
    <source>
        <dbReference type="Proteomes" id="UP000322553"/>
    </source>
</evidence>
<dbReference type="STRING" id="657387.BH688_02395"/>
<evidence type="ECO:0000313" key="1">
    <source>
        <dbReference type="EMBL" id="QEL10744.1"/>
    </source>
</evidence>
<sequence length="338" mass="38266">MSAETIRHPLLRDLAWLIETPPLLQSRLPGAPDRTTLGLGDTSLYRYWLNTLAQEIATLEQYVGTGQPIRLGTHVERLWQIILDRAPATHLLAHNLRVICDQRTVGEFDLLYDDYEQATPVHMEAAIKFYLGLPEGPGTSTAQSRWIGTSGPDSLALKHLHLLTHQTRLGQKAASREVLKEFGAPPLRCRMALKGVLFYPWRSGLDAVNGASHLPTLTGMPAPEGAHPDHPAGIWLHWRDWFHFIDTLQLTGAAQLQRPHWLALPPRETLLFPESLLPELRQRQQERGLPVQLVVCSDQLPQLRVMLVDDAWPLQIPLPPRRSPGPRRRRVQLSPWPR</sequence>
<dbReference type="InterPro" id="IPR015003">
    <property type="entry name" value="DUF1853"/>
</dbReference>
<gene>
    <name evidence="1" type="ORF">FY550_06160</name>
</gene>
<keyword evidence="2" id="KW-1185">Reference proteome</keyword>
<name>A0A1S1NXA7_9GAMM</name>
<dbReference type="Pfam" id="PF08907">
    <property type="entry name" value="DUF1853"/>
    <property type="match status" value="1"/>
</dbReference>
<accession>A0A1S1NXA7</accession>
<dbReference type="AlphaFoldDB" id="A0A1S1NXA7"/>
<dbReference type="RefSeq" id="WP_070976717.1">
    <property type="nucleotide sequence ID" value="NZ_CP043420.1"/>
</dbReference>
<reference evidence="1 2" key="1">
    <citation type="submission" date="2019-08" db="EMBL/GenBank/DDBJ databases">
        <title>Complete genome sequence of Kushneria sp. YCWA18, a halophilic phosphate-solubilizing bacterium isolated from Daqiao saltern in China.</title>
        <authorList>
            <person name="Du G.-X."/>
            <person name="Qu L.-Y."/>
        </authorList>
    </citation>
    <scope>NUCLEOTIDE SEQUENCE [LARGE SCALE GENOMIC DNA]</scope>
    <source>
        <strain evidence="1 2">YCWA18</strain>
    </source>
</reference>
<proteinExistence type="predicted"/>
<protein>
    <submittedName>
        <fullName evidence="1">DUF1853 family protein</fullName>
    </submittedName>
</protein>